<sequence>MATISIASVSITGAPHTYGVSITVVEPVTFVTYALLAYRFVAFVDLNKIMLLMIFGKQIICGSRLKSQELWSSKHNSLNKLPRLTYQRKSNQPQIKKLSVRAKYNEVLRSGQRSTYLYITLGTAVPLRKPVMPGLIRKVLRNEGENGFLRPKGPMYEGYYDDHEGGLEKTRHSLNEKIGQLNSAIDNVYSRLRGGKKMPPIPVESEADEFIA</sequence>
<dbReference type="GO" id="GO:0009535">
    <property type="term" value="C:chloroplast thylakoid membrane"/>
    <property type="evidence" value="ECO:0007669"/>
    <property type="project" value="TreeGrafter"/>
</dbReference>
<name>A0A6A4L142_9ERIC</name>
<evidence type="ECO:0000313" key="2">
    <source>
        <dbReference type="Proteomes" id="UP000428333"/>
    </source>
</evidence>
<proteinExistence type="predicted"/>
<dbReference type="PANTHER" id="PTHR34048">
    <property type="entry name" value="LOW-DENSITY RECEPTOR-LIKE PROTEIN"/>
    <property type="match status" value="1"/>
</dbReference>
<feature type="non-terminal residue" evidence="1">
    <location>
        <position position="1"/>
    </location>
</feature>
<dbReference type="GO" id="GO:0009706">
    <property type="term" value="C:chloroplast inner membrane"/>
    <property type="evidence" value="ECO:0007669"/>
    <property type="project" value="TreeGrafter"/>
</dbReference>
<reference evidence="1 2" key="1">
    <citation type="journal article" date="2019" name="Genome Biol. Evol.">
        <title>The Rhododendron genome and chromosomal organization provide insight into shared whole-genome duplications across the heath family (Ericaceae).</title>
        <authorList>
            <person name="Soza V.L."/>
            <person name="Lindsley D."/>
            <person name="Waalkes A."/>
            <person name="Ramage E."/>
            <person name="Patwardhan R.P."/>
            <person name="Burton J.N."/>
            <person name="Adey A."/>
            <person name="Kumar A."/>
            <person name="Qiu R."/>
            <person name="Shendure J."/>
            <person name="Hall B."/>
        </authorList>
    </citation>
    <scope>NUCLEOTIDE SEQUENCE [LARGE SCALE GENOMIC DNA]</scope>
    <source>
        <strain evidence="1">RSF 1966-606</strain>
    </source>
</reference>
<dbReference type="OrthoDB" id="2020464at2759"/>
<dbReference type="InterPro" id="IPR040377">
    <property type="entry name" value="Ssl2009-like"/>
</dbReference>
<accession>A0A6A4L142</accession>
<dbReference type="EMBL" id="QEFC01002698">
    <property type="protein sequence ID" value="KAE9451780.1"/>
    <property type="molecule type" value="Genomic_DNA"/>
</dbReference>
<protein>
    <submittedName>
        <fullName evidence="1">Uncharacterized protein</fullName>
    </submittedName>
</protein>
<evidence type="ECO:0000313" key="1">
    <source>
        <dbReference type="EMBL" id="KAE9451780.1"/>
    </source>
</evidence>
<comment type="caution">
    <text evidence="1">The sequence shown here is derived from an EMBL/GenBank/DDBJ whole genome shotgun (WGS) entry which is preliminary data.</text>
</comment>
<organism evidence="1 2">
    <name type="scientific">Rhododendron williamsianum</name>
    <dbReference type="NCBI Taxonomy" id="262921"/>
    <lineage>
        <taxon>Eukaryota</taxon>
        <taxon>Viridiplantae</taxon>
        <taxon>Streptophyta</taxon>
        <taxon>Embryophyta</taxon>
        <taxon>Tracheophyta</taxon>
        <taxon>Spermatophyta</taxon>
        <taxon>Magnoliopsida</taxon>
        <taxon>eudicotyledons</taxon>
        <taxon>Gunneridae</taxon>
        <taxon>Pentapetalae</taxon>
        <taxon>asterids</taxon>
        <taxon>Ericales</taxon>
        <taxon>Ericaceae</taxon>
        <taxon>Ericoideae</taxon>
        <taxon>Rhodoreae</taxon>
        <taxon>Rhododendron</taxon>
    </lineage>
</organism>
<dbReference type="PANTHER" id="PTHR34048:SF3">
    <property type="entry name" value="LOW-DENSITY RECEPTOR-LIKE PROTEIN"/>
    <property type="match status" value="1"/>
</dbReference>
<gene>
    <name evidence="1" type="ORF">C3L33_16281</name>
</gene>
<dbReference type="AlphaFoldDB" id="A0A6A4L142"/>
<dbReference type="Proteomes" id="UP000428333">
    <property type="component" value="Linkage Group LG10"/>
</dbReference>
<keyword evidence="2" id="KW-1185">Reference proteome</keyword>